<sequence length="131" mass="14779">MPIFSFGCPKRWHITRSLAVSRLDQDYPSNPKSRIDIDIWFMAQAASFCFTNAILCQSFSGDGPYRYPWAPTKALFETSSWINIGETNPQLRPEEDSKSVVIHHTLANRVVGLLGARFGAYLAQLPEDVND</sequence>
<comment type="caution">
    <text evidence="1">The sequence shown here is derived from an EMBL/GenBank/DDBJ whole genome shotgun (WGS) entry which is preliminary data.</text>
</comment>
<reference evidence="1" key="1">
    <citation type="submission" date="2021-07" db="EMBL/GenBank/DDBJ databases">
        <authorList>
            <person name="Durling M."/>
        </authorList>
    </citation>
    <scope>NUCLEOTIDE SEQUENCE</scope>
</reference>
<dbReference type="EMBL" id="CAJVRM010000737">
    <property type="protein sequence ID" value="CAG8983756.1"/>
    <property type="molecule type" value="Genomic_DNA"/>
</dbReference>
<dbReference type="AlphaFoldDB" id="A0A9N9M3Z7"/>
<proteinExistence type="predicted"/>
<keyword evidence="2" id="KW-1185">Reference proteome</keyword>
<evidence type="ECO:0000313" key="2">
    <source>
        <dbReference type="Proteomes" id="UP000701801"/>
    </source>
</evidence>
<protein>
    <submittedName>
        <fullName evidence="1">Uncharacterized protein</fullName>
    </submittedName>
</protein>
<accession>A0A9N9M3Z7</accession>
<gene>
    <name evidence="1" type="ORF">HYALB_00009852</name>
</gene>
<evidence type="ECO:0000313" key="1">
    <source>
        <dbReference type="EMBL" id="CAG8983756.1"/>
    </source>
</evidence>
<name>A0A9N9M3Z7_9HELO</name>
<dbReference type="Proteomes" id="UP000701801">
    <property type="component" value="Unassembled WGS sequence"/>
</dbReference>
<organism evidence="1 2">
    <name type="scientific">Hymenoscyphus albidus</name>
    <dbReference type="NCBI Taxonomy" id="595503"/>
    <lineage>
        <taxon>Eukaryota</taxon>
        <taxon>Fungi</taxon>
        <taxon>Dikarya</taxon>
        <taxon>Ascomycota</taxon>
        <taxon>Pezizomycotina</taxon>
        <taxon>Leotiomycetes</taxon>
        <taxon>Helotiales</taxon>
        <taxon>Helotiaceae</taxon>
        <taxon>Hymenoscyphus</taxon>
    </lineage>
</organism>